<feature type="domain" description="Secretion system C-terminal sorting" evidence="3">
    <location>
        <begin position="538"/>
        <end position="603"/>
    </location>
</feature>
<evidence type="ECO:0000259" key="3">
    <source>
        <dbReference type="Pfam" id="PF18962"/>
    </source>
</evidence>
<proteinExistence type="predicted"/>
<dbReference type="OrthoDB" id="1345775at2"/>
<feature type="signal peptide" evidence="2">
    <location>
        <begin position="1"/>
        <end position="20"/>
    </location>
</feature>
<evidence type="ECO:0000256" key="1">
    <source>
        <dbReference type="ARBA" id="ARBA00022729"/>
    </source>
</evidence>
<name>A0A502EW23_9FLAO</name>
<dbReference type="Gene3D" id="2.60.40.3080">
    <property type="match status" value="1"/>
</dbReference>
<dbReference type="AlphaFoldDB" id="A0A502EW23"/>
<evidence type="ECO:0000313" key="5">
    <source>
        <dbReference type="Proteomes" id="UP000319700"/>
    </source>
</evidence>
<dbReference type="InterPro" id="IPR026444">
    <property type="entry name" value="Secre_tail"/>
</dbReference>
<keyword evidence="5" id="KW-1185">Reference proteome</keyword>
<feature type="chain" id="PRO_5021373607" evidence="2">
    <location>
        <begin position="21"/>
        <end position="611"/>
    </location>
</feature>
<gene>
    <name evidence="4" type="ORF">EAH81_09780</name>
</gene>
<dbReference type="EMBL" id="RCZH01000005">
    <property type="protein sequence ID" value="TPG41757.1"/>
    <property type="molecule type" value="Genomic_DNA"/>
</dbReference>
<sequence length="611" mass="66683">MRKNYIYLLFLFLFASTLFAQKVTITPTSVNGSNVNAGPINLASIPYSTVSLGVKVEFPAGAAVGDQGTIKVYYINSVALGANVANGGDGGTLFFGGGKTATRSFTINLNWSDFQTSGGFVYAEYKSSNSASAIAYKSAYLSVIKNATMTTGTNLNPPADAPNPTKISNTLCCNQTVRLGDKPAIITGTTYLNPYQGEPYGINSSWAANGLNSVRFISNSPSSLEIDYLTETGKFTVTRGLGYRYGGQYPNKSNAVTITVVPSPILSNTIDQNNANTIDSNGFAEFSSLKSVDITGTLSHVSLNMLKDPNHIYDRTDEISRDATYSWEYTKTNKESTLDSKIWIPIISENSSNLYGFNPTITNSEDNYYIVRRIASYQGISRISNEVKIMTRTMGYNNTICCDQILKIISLTDYEAPNTIIGSTPTIDSSTMNGNNFSILGISYQWQNQIQGRSLSAWTDIPAAISKDYLPSLSSLKVITGSGRRGTQAFVLESSYIYRRITKINYQIFNPNGINKTVTSYSNEVSLTASSDEPYIKIYPNPTSSVLNIQSTTDISKSKVTITNITGNTINYNFSVVNPNLISVDISQLTNGTYFIAIENRDISLITFIKQ</sequence>
<dbReference type="NCBIfam" id="TIGR04183">
    <property type="entry name" value="Por_Secre_tail"/>
    <property type="match status" value="1"/>
</dbReference>
<keyword evidence="1 2" id="KW-0732">Signal</keyword>
<evidence type="ECO:0000256" key="2">
    <source>
        <dbReference type="SAM" id="SignalP"/>
    </source>
</evidence>
<organism evidence="4 5">
    <name type="scientific">Flavobacterium pectinovorum</name>
    <dbReference type="NCBI Taxonomy" id="29533"/>
    <lineage>
        <taxon>Bacteria</taxon>
        <taxon>Pseudomonadati</taxon>
        <taxon>Bacteroidota</taxon>
        <taxon>Flavobacteriia</taxon>
        <taxon>Flavobacteriales</taxon>
        <taxon>Flavobacteriaceae</taxon>
        <taxon>Flavobacterium</taxon>
    </lineage>
</organism>
<accession>A0A502EW23</accession>
<protein>
    <submittedName>
        <fullName evidence="4">T9SS C-terminal target domain-containing protein</fullName>
    </submittedName>
</protein>
<dbReference type="Pfam" id="PF18962">
    <property type="entry name" value="Por_Secre_tail"/>
    <property type="match status" value="1"/>
</dbReference>
<dbReference type="RefSeq" id="WP_140506325.1">
    <property type="nucleotide sequence ID" value="NZ_RCZH01000005.1"/>
</dbReference>
<comment type="caution">
    <text evidence="4">The sequence shown here is derived from an EMBL/GenBank/DDBJ whole genome shotgun (WGS) entry which is preliminary data.</text>
</comment>
<reference evidence="4 5" key="1">
    <citation type="journal article" date="2019" name="Environ. Microbiol.">
        <title>Species interactions and distinct microbial communities in high Arctic permafrost affected cryosols are associated with the CH4 and CO2 gas fluxes.</title>
        <authorList>
            <person name="Altshuler I."/>
            <person name="Hamel J."/>
            <person name="Turney S."/>
            <person name="Magnuson E."/>
            <person name="Levesque R."/>
            <person name="Greer C."/>
            <person name="Whyte L.G."/>
        </authorList>
    </citation>
    <scope>NUCLEOTIDE SEQUENCE [LARGE SCALE GENOMIC DNA]</scope>
    <source>
        <strain evidence="4 5">42</strain>
    </source>
</reference>
<evidence type="ECO:0000313" key="4">
    <source>
        <dbReference type="EMBL" id="TPG41757.1"/>
    </source>
</evidence>
<dbReference type="Proteomes" id="UP000319700">
    <property type="component" value="Unassembled WGS sequence"/>
</dbReference>